<organism evidence="1 2">
    <name type="scientific">Cercospora kikuchii</name>
    <dbReference type="NCBI Taxonomy" id="84275"/>
    <lineage>
        <taxon>Eukaryota</taxon>
        <taxon>Fungi</taxon>
        <taxon>Dikarya</taxon>
        <taxon>Ascomycota</taxon>
        <taxon>Pezizomycotina</taxon>
        <taxon>Dothideomycetes</taxon>
        <taxon>Dothideomycetidae</taxon>
        <taxon>Mycosphaerellales</taxon>
        <taxon>Mycosphaerellaceae</taxon>
        <taxon>Cercospora</taxon>
    </lineage>
</organism>
<dbReference type="Gene3D" id="2.60.20.10">
    <property type="entry name" value="Crystallins"/>
    <property type="match status" value="1"/>
</dbReference>
<dbReference type="RefSeq" id="XP_044656402.1">
    <property type="nucleotide sequence ID" value="XM_044800467.1"/>
</dbReference>
<gene>
    <name evidence="1" type="ORF">CKM354_000520000</name>
</gene>
<reference evidence="1 2" key="1">
    <citation type="submission" date="2021-01" db="EMBL/GenBank/DDBJ databases">
        <title>Cercospora kikuchii MAFF 305040 whole genome shotgun sequence.</title>
        <authorList>
            <person name="Kashiwa T."/>
            <person name="Suzuki T."/>
        </authorList>
    </citation>
    <scope>NUCLEOTIDE SEQUENCE [LARGE SCALE GENOMIC DNA]</scope>
    <source>
        <strain evidence="1 2">MAFF 305040</strain>
    </source>
</reference>
<evidence type="ECO:0000313" key="2">
    <source>
        <dbReference type="Proteomes" id="UP000825890"/>
    </source>
</evidence>
<dbReference type="EMBL" id="BOLY01000003">
    <property type="protein sequence ID" value="GIZ41915.1"/>
    <property type="molecule type" value="Genomic_DNA"/>
</dbReference>
<dbReference type="SUPFAM" id="SSF56973">
    <property type="entry name" value="Aerolisin/ETX pore-forming domain"/>
    <property type="match status" value="1"/>
</dbReference>
<evidence type="ECO:0000313" key="1">
    <source>
        <dbReference type="EMBL" id="GIZ41915.1"/>
    </source>
</evidence>
<protein>
    <submittedName>
        <fullName evidence="1">Uncharacterized protein</fullName>
    </submittedName>
</protein>
<dbReference type="AlphaFoldDB" id="A0A9P3CK37"/>
<accession>A0A9P3CK37</accession>
<comment type="caution">
    <text evidence="1">The sequence shown here is derived from an EMBL/GenBank/DDBJ whole genome shotgun (WGS) entry which is preliminary data.</text>
</comment>
<proteinExistence type="predicted"/>
<dbReference type="GeneID" id="68290775"/>
<keyword evidence="2" id="KW-1185">Reference proteome</keyword>
<sequence length="404" mass="45174">MADPGRVVNSLTKLETLDEAPWVESGTVQLFHHADFNSSRHILRLDDWLEGERFMLDRAFVDNVTYVAWNLPLGLGRSIDLVGDGQAQSADLRNYGMNDIASSWFWREIDLKYGAIELFEHIEFEGARVTIFLSEWLPGTYYNIPGWYMDDNMSSLRWWGHVDKQRVMLSEHWNGEGNSYNNIKSWGSSKEVADIATFGFSDRASCFRWDPILPLREIIQPILISTSGSSAQQVGDTLVYENKGNTEQQVSFSVKKTTSQTLTIATEETHVAGITSSLGMSASGGIPGTAETEVSFSLELSYEYAHNKTSETSTTEEVEINVQHTVKAAPKGRTEARLIASLGKVPETWYATKATRWYDQQVTGSVRDNSTQGGGNFKREENITVQVAGGLVSSTRISVDFFPY</sequence>
<dbReference type="Proteomes" id="UP000825890">
    <property type="component" value="Unassembled WGS sequence"/>
</dbReference>
<dbReference type="Gene3D" id="2.170.15.10">
    <property type="entry name" value="Proaerolysin, chain A, domain 3"/>
    <property type="match status" value="1"/>
</dbReference>
<name>A0A9P3CK37_9PEZI</name>
<dbReference type="OrthoDB" id="4692089at2759"/>